<dbReference type="GO" id="GO:0003677">
    <property type="term" value="F:DNA binding"/>
    <property type="evidence" value="ECO:0007669"/>
    <property type="project" value="InterPro"/>
</dbReference>
<dbReference type="InterPro" id="IPR016032">
    <property type="entry name" value="Sig_transdc_resp-reg_C-effctor"/>
</dbReference>
<dbReference type="InterPro" id="IPR019734">
    <property type="entry name" value="TPR_rpt"/>
</dbReference>
<dbReference type="Pfam" id="PF03704">
    <property type="entry name" value="BTAD"/>
    <property type="match status" value="1"/>
</dbReference>
<dbReference type="OrthoDB" id="1137593at2"/>
<dbReference type="InterPro" id="IPR011990">
    <property type="entry name" value="TPR-like_helical_dom_sf"/>
</dbReference>
<evidence type="ECO:0000313" key="6">
    <source>
        <dbReference type="Proteomes" id="UP000247790"/>
    </source>
</evidence>
<dbReference type="GO" id="GO:0006355">
    <property type="term" value="P:regulation of DNA-templated transcription"/>
    <property type="evidence" value="ECO:0007669"/>
    <property type="project" value="InterPro"/>
</dbReference>
<proteinExistence type="predicted"/>
<evidence type="ECO:0000256" key="1">
    <source>
        <dbReference type="ARBA" id="ARBA00023015"/>
    </source>
</evidence>
<keyword evidence="1" id="KW-0805">Transcription regulation</keyword>
<evidence type="ECO:0000259" key="3">
    <source>
        <dbReference type="SMART" id="SM01043"/>
    </source>
</evidence>
<name>A0A2V4V976_PAEBA</name>
<dbReference type="SUPFAM" id="SSF46894">
    <property type="entry name" value="C-terminal effector domain of the bipartite response regulators"/>
    <property type="match status" value="1"/>
</dbReference>
<dbReference type="InterPro" id="IPR051677">
    <property type="entry name" value="AfsR-DnrI-RedD_regulator"/>
</dbReference>
<keyword evidence="7" id="KW-1185">Reference proteome</keyword>
<protein>
    <submittedName>
        <fullName evidence="4">ATP/maltotriose-dependent transcriptional regulator MalT</fullName>
    </submittedName>
</protein>
<dbReference type="EMBL" id="CP054614">
    <property type="protein sequence ID" value="QKS55242.1"/>
    <property type="molecule type" value="Genomic_DNA"/>
</dbReference>
<dbReference type="Proteomes" id="UP000509327">
    <property type="component" value="Chromosome"/>
</dbReference>
<dbReference type="Pfam" id="PF25873">
    <property type="entry name" value="WHD_MalT"/>
    <property type="match status" value="1"/>
</dbReference>
<evidence type="ECO:0000313" key="4">
    <source>
        <dbReference type="EMBL" id="PYE45426.1"/>
    </source>
</evidence>
<evidence type="ECO:0000313" key="5">
    <source>
        <dbReference type="EMBL" id="QKS55242.1"/>
    </source>
</evidence>
<dbReference type="InterPro" id="IPR027417">
    <property type="entry name" value="P-loop_NTPase"/>
</dbReference>
<evidence type="ECO:0000313" key="7">
    <source>
        <dbReference type="Proteomes" id="UP000509327"/>
    </source>
</evidence>
<dbReference type="Proteomes" id="UP000247790">
    <property type="component" value="Unassembled WGS sequence"/>
</dbReference>
<dbReference type="SMART" id="SM01043">
    <property type="entry name" value="BTAD"/>
    <property type="match status" value="1"/>
</dbReference>
<dbReference type="InterPro" id="IPR005158">
    <property type="entry name" value="BTAD"/>
</dbReference>
<dbReference type="InterPro" id="IPR059106">
    <property type="entry name" value="WHD_MalT"/>
</dbReference>
<gene>
    <name evidence="4" type="ORF">DFQ00_12044</name>
    <name evidence="5" type="ORF">HUB98_02230</name>
</gene>
<dbReference type="InterPro" id="IPR036388">
    <property type="entry name" value="WH-like_DNA-bd_sf"/>
</dbReference>
<dbReference type="EMBL" id="QJSW01000020">
    <property type="protein sequence ID" value="PYE45426.1"/>
    <property type="molecule type" value="Genomic_DNA"/>
</dbReference>
<accession>A0A2V4V976</accession>
<dbReference type="Gene3D" id="1.10.10.10">
    <property type="entry name" value="Winged helix-like DNA-binding domain superfamily/Winged helix DNA-binding domain"/>
    <property type="match status" value="1"/>
</dbReference>
<dbReference type="SUPFAM" id="SSF48452">
    <property type="entry name" value="TPR-like"/>
    <property type="match status" value="2"/>
</dbReference>
<dbReference type="RefSeq" id="WP_110898770.1">
    <property type="nucleotide sequence ID" value="NZ_CP054614.1"/>
</dbReference>
<dbReference type="PANTHER" id="PTHR35807">
    <property type="entry name" value="TRANSCRIPTIONAL REGULATOR REDD-RELATED"/>
    <property type="match status" value="1"/>
</dbReference>
<dbReference type="Gene3D" id="1.25.40.10">
    <property type="entry name" value="Tetratricopeptide repeat domain"/>
    <property type="match status" value="3"/>
</dbReference>
<sequence length="902" mass="103929">MNIIESKLRMPTFISYVPRQRLFNRLESGMNGRFIHINGPVGYGKAIVISDFLKNKEIDPIWINLDLEDMTEDRGLTYLKVAVFRALHMDSEENNLQVKLASNGIHDILSLLFLCNKSKVIVLNNYHLLDEHEKTRRMIQNLIESAPPHFQFILVSCSSLHSDWAKLKSNWDYMELGTDELSFTPSEIVSYFQQLAGIELLPEELEIIYEKTEGWAAILPFILKAFREKSPRERMTYLSRLSVNVEIFSYFETAVMMSQGLEVGDFLLKSSVLTELDIQVMDQYIGDPPSETMLEALIRNNLFVKKENGALRYHSLFRVFLYETYKKKIGAMQLKQRHVELAGIYERRFEFFSAFSNYIAGGDYLNAARCANMLSSRYNPLELMILAEGWVEKASPGLSVAFLTFFIIRCYSANAYEELISHLEERMKEARASKSLRNRMVVGHRLAAIYTGVNPAKAVELYEDALEASTAMNDHPIAAFSLNGIADIRRCEGRLDEAMSYARKSLFIAEKYGIQPIQLLVLDTMANIYLDMNHIEEGALYANQALSLSDENDISNLFIWSTISRTYRMQQELSKSIEWARKAYALANAFSLNFDKGWALFELAQTLHACGDIEEAERSFAEACRWLESSSALIATFTHIWNEQTIRTDVPTRKVEQIQEQSAKLEVNVLGTFEMKWNGELIVINRSSSLRVLQYLITHRNRKMHKDLILDELFPMEDLKSASNHFHVALSTLRKSLEKNTSPGDGIKFICRESGLYYLNAAYIDLDLDHYVYALSSNAALPDIPALLRAESMYRGDYFSEYLYEPFLEIEREKIRLSYLKLLKEVAQHYKTNNDPIRALGYYEKLVNKDPYREESYIEYIGSLIQYGMRSQARHVASKMERYIHKELGLELPSEITAILLV</sequence>
<feature type="domain" description="Bacterial transcriptional activator" evidence="3">
    <location>
        <begin position="766"/>
        <end position="900"/>
    </location>
</feature>
<keyword evidence="2" id="KW-0804">Transcription</keyword>
<dbReference type="PANTHER" id="PTHR35807:SF2">
    <property type="entry name" value="TRANSCRIPTIONAL ACTIVATOR DOMAIN"/>
    <property type="match status" value="1"/>
</dbReference>
<dbReference type="AlphaFoldDB" id="A0A2V4V976"/>
<reference evidence="4 6" key="1">
    <citation type="submission" date="2018-06" db="EMBL/GenBank/DDBJ databases">
        <title>Genomic Encyclopedia of Type Strains, Phase III (KMG-III): the genomes of soil and plant-associated and newly described type strains.</title>
        <authorList>
            <person name="Whitman W."/>
        </authorList>
    </citation>
    <scope>NUCLEOTIDE SEQUENCE [LARGE SCALE GENOMIC DNA]</scope>
    <source>
        <strain evidence="4 6">CECT 7022</strain>
    </source>
</reference>
<reference evidence="5 7" key="2">
    <citation type="submission" date="2020-06" db="EMBL/GenBank/DDBJ databases">
        <title>Complete genome of Paenibacillus barcinonensis KACC11450.</title>
        <authorList>
            <person name="Kim M."/>
            <person name="Park Y.-J."/>
            <person name="Shin J.-H."/>
        </authorList>
    </citation>
    <scope>NUCLEOTIDE SEQUENCE [LARGE SCALE GENOMIC DNA]</scope>
    <source>
        <strain evidence="5 7">KACC11450</strain>
    </source>
</reference>
<organism evidence="4 6">
    <name type="scientific">Paenibacillus barcinonensis</name>
    <dbReference type="NCBI Taxonomy" id="198119"/>
    <lineage>
        <taxon>Bacteria</taxon>
        <taxon>Bacillati</taxon>
        <taxon>Bacillota</taxon>
        <taxon>Bacilli</taxon>
        <taxon>Bacillales</taxon>
        <taxon>Paenibacillaceae</taxon>
        <taxon>Paenibacillus</taxon>
    </lineage>
</organism>
<evidence type="ECO:0000256" key="2">
    <source>
        <dbReference type="ARBA" id="ARBA00023163"/>
    </source>
</evidence>
<dbReference type="SUPFAM" id="SSF52540">
    <property type="entry name" value="P-loop containing nucleoside triphosphate hydrolases"/>
    <property type="match status" value="1"/>
</dbReference>
<dbReference type="SMART" id="SM00028">
    <property type="entry name" value="TPR"/>
    <property type="match status" value="5"/>
</dbReference>